<dbReference type="InterPro" id="IPR013761">
    <property type="entry name" value="SAM/pointed_sf"/>
</dbReference>
<evidence type="ECO:0000256" key="5">
    <source>
        <dbReference type="ARBA" id="ARBA00023242"/>
    </source>
</evidence>
<dbReference type="RefSeq" id="XP_031375266.1">
    <property type="nucleotide sequence ID" value="XM_031519406.1"/>
</dbReference>
<dbReference type="SMART" id="SM00454">
    <property type="entry name" value="SAM"/>
    <property type="match status" value="1"/>
</dbReference>
<feature type="compositionally biased region" description="Basic residues" evidence="6">
    <location>
        <begin position="49"/>
        <end position="59"/>
    </location>
</feature>
<protein>
    <submittedName>
        <fullName evidence="9">Uncharacterized protein LOC116189649 isoform X1</fullName>
    </submittedName>
</protein>
<dbReference type="Pfam" id="PF07522">
    <property type="entry name" value="DRMBL"/>
    <property type="match status" value="1"/>
</dbReference>
<dbReference type="PANTHER" id="PTHR23240:SF6">
    <property type="entry name" value="DNA CROSS-LINK REPAIR 1A PROTEIN"/>
    <property type="match status" value="1"/>
</dbReference>
<evidence type="ECO:0000313" key="9">
    <source>
        <dbReference type="RefSeq" id="XP_031375266.1"/>
    </source>
</evidence>
<reference evidence="8" key="1">
    <citation type="journal article" date="2020" name="Plant Biotechnol. J.">
        <title>The pomegranate (Punica granatum L.) draft genome dissects genetic divergence between soft- and hard-seeded cultivars.</title>
        <authorList>
            <person name="Luo X."/>
            <person name="Li H."/>
            <person name="Wu Z."/>
            <person name="Yao W."/>
            <person name="Zhao P."/>
            <person name="Cao D."/>
            <person name="Yu H."/>
            <person name="Li K."/>
            <person name="Poudel K."/>
            <person name="Zhao D."/>
            <person name="Zhang F."/>
            <person name="Xia X."/>
            <person name="Chen L."/>
            <person name="Wang Q."/>
            <person name="Jing D."/>
            <person name="Cao S."/>
        </authorList>
    </citation>
    <scope>NUCLEOTIDE SEQUENCE [LARGE SCALE GENOMIC DNA]</scope>
    <source>
        <strain evidence="8">cv. Tunisia</strain>
    </source>
</reference>
<evidence type="ECO:0000256" key="1">
    <source>
        <dbReference type="ARBA" id="ARBA00004123"/>
    </source>
</evidence>
<dbReference type="InterPro" id="IPR001660">
    <property type="entry name" value="SAM"/>
</dbReference>
<evidence type="ECO:0000256" key="6">
    <source>
        <dbReference type="SAM" id="MobiDB-lite"/>
    </source>
</evidence>
<comment type="subcellular location">
    <subcellularLocation>
        <location evidence="1">Nucleus</location>
    </subcellularLocation>
</comment>
<organism evidence="8 9">
    <name type="scientific">Punica granatum</name>
    <name type="common">Pomegranate</name>
    <dbReference type="NCBI Taxonomy" id="22663"/>
    <lineage>
        <taxon>Eukaryota</taxon>
        <taxon>Viridiplantae</taxon>
        <taxon>Streptophyta</taxon>
        <taxon>Embryophyta</taxon>
        <taxon>Tracheophyta</taxon>
        <taxon>Spermatophyta</taxon>
        <taxon>Magnoliopsida</taxon>
        <taxon>eudicotyledons</taxon>
        <taxon>Gunneridae</taxon>
        <taxon>Pentapetalae</taxon>
        <taxon>rosids</taxon>
        <taxon>malvids</taxon>
        <taxon>Myrtales</taxon>
        <taxon>Lythraceae</taxon>
        <taxon>Punica</taxon>
    </lineage>
</organism>
<evidence type="ECO:0000259" key="7">
    <source>
        <dbReference type="PROSITE" id="PS50105"/>
    </source>
</evidence>
<evidence type="ECO:0000256" key="3">
    <source>
        <dbReference type="ARBA" id="ARBA00022763"/>
    </source>
</evidence>
<dbReference type="GO" id="GO:0036297">
    <property type="term" value="P:interstrand cross-link repair"/>
    <property type="evidence" value="ECO:0007669"/>
    <property type="project" value="TreeGrafter"/>
</dbReference>
<dbReference type="CDD" id="cd09487">
    <property type="entry name" value="SAM_superfamily"/>
    <property type="match status" value="1"/>
</dbReference>
<dbReference type="PANTHER" id="PTHR23240">
    <property type="entry name" value="DNA CROSS-LINK REPAIR PROTEIN PSO2/SNM1-RELATED"/>
    <property type="match status" value="1"/>
</dbReference>
<dbReference type="OrthoDB" id="262529at2759"/>
<keyword evidence="4" id="KW-0234">DNA repair</keyword>
<dbReference type="SUPFAM" id="SSF56281">
    <property type="entry name" value="Metallo-hydrolase/oxidoreductase"/>
    <property type="match status" value="1"/>
</dbReference>
<evidence type="ECO:0000256" key="4">
    <source>
        <dbReference type="ARBA" id="ARBA00023204"/>
    </source>
</evidence>
<dbReference type="GO" id="GO:0006303">
    <property type="term" value="P:double-strand break repair via nonhomologous end joining"/>
    <property type="evidence" value="ECO:0007669"/>
    <property type="project" value="TreeGrafter"/>
</dbReference>
<dbReference type="SMART" id="SM00849">
    <property type="entry name" value="Lactamase_B"/>
    <property type="match status" value="1"/>
</dbReference>
<dbReference type="AlphaFoldDB" id="A0A6P8C0D6"/>
<dbReference type="CDD" id="cd16273">
    <property type="entry name" value="SNM1A-1C-like_MBL-fold"/>
    <property type="match status" value="1"/>
</dbReference>
<name>A0A6P8C0D6_PUNGR</name>
<feature type="region of interest" description="Disordered" evidence="6">
    <location>
        <begin position="350"/>
        <end position="375"/>
    </location>
</feature>
<dbReference type="InterPro" id="IPR001279">
    <property type="entry name" value="Metallo-B-lactamas"/>
</dbReference>
<evidence type="ECO:0000256" key="2">
    <source>
        <dbReference type="ARBA" id="ARBA00010304"/>
    </source>
</evidence>
<keyword evidence="5" id="KW-0539">Nucleus</keyword>
<feature type="region of interest" description="Disordered" evidence="6">
    <location>
        <begin position="511"/>
        <end position="540"/>
    </location>
</feature>
<feature type="region of interest" description="Disordered" evidence="6">
    <location>
        <begin position="1"/>
        <end position="108"/>
    </location>
</feature>
<dbReference type="GO" id="GO:0035312">
    <property type="term" value="F:5'-3' DNA exonuclease activity"/>
    <property type="evidence" value="ECO:0007669"/>
    <property type="project" value="TreeGrafter"/>
</dbReference>
<feature type="compositionally biased region" description="Polar residues" evidence="6">
    <location>
        <begin position="36"/>
        <end position="48"/>
    </location>
</feature>
<keyword evidence="8" id="KW-1185">Reference proteome</keyword>
<dbReference type="Gene3D" id="3.60.15.10">
    <property type="entry name" value="Ribonuclease Z/Hydroxyacylglutathione hydrolase-like"/>
    <property type="match status" value="1"/>
</dbReference>
<accession>A0A6P8C0D6</accession>
<dbReference type="Pfam" id="PF00536">
    <property type="entry name" value="SAM_1"/>
    <property type="match status" value="1"/>
</dbReference>
<dbReference type="Gene3D" id="1.10.150.50">
    <property type="entry name" value="Transcription Factor, Ets-1"/>
    <property type="match status" value="1"/>
</dbReference>
<keyword evidence="3" id="KW-0227">DNA damage</keyword>
<dbReference type="Proteomes" id="UP000515151">
    <property type="component" value="Chromosome 8"/>
</dbReference>
<dbReference type="InterPro" id="IPR036866">
    <property type="entry name" value="RibonucZ/Hydroxyglut_hydro"/>
</dbReference>
<evidence type="ECO:0000313" key="8">
    <source>
        <dbReference type="Proteomes" id="UP000515151"/>
    </source>
</evidence>
<dbReference type="Gene3D" id="3.40.50.12650">
    <property type="match status" value="1"/>
</dbReference>
<comment type="similarity">
    <text evidence="2">Belongs to the DNA repair metallo-beta-lactamase (DRMBL) family.</text>
</comment>
<gene>
    <name evidence="9" type="primary">LOC116189649</name>
</gene>
<dbReference type="InterPro" id="IPR011084">
    <property type="entry name" value="DRMBL"/>
</dbReference>
<dbReference type="GO" id="GO:0005634">
    <property type="term" value="C:nucleus"/>
    <property type="evidence" value="ECO:0007669"/>
    <property type="project" value="UniProtKB-SubCell"/>
</dbReference>
<reference evidence="9" key="2">
    <citation type="submission" date="2025-08" db="UniProtKB">
        <authorList>
            <consortium name="RefSeq"/>
        </authorList>
    </citation>
    <scope>IDENTIFICATION</scope>
    <source>
        <tissue evidence="9">Leaf</tissue>
    </source>
</reference>
<dbReference type="GO" id="GO:0003684">
    <property type="term" value="F:damaged DNA binding"/>
    <property type="evidence" value="ECO:0007669"/>
    <property type="project" value="TreeGrafter"/>
</dbReference>
<dbReference type="PROSITE" id="PS50105">
    <property type="entry name" value="SAM_DOMAIN"/>
    <property type="match status" value="1"/>
</dbReference>
<sequence>MPSSAGAENAAVAAVAASQPHRFTPFRDEDDDDFQNPCTVSSQSQLAKSSHRVSSRKPLRPSNSSAIARPPRKRPRQSPAAPGKENASSGKSANRKAANLSALSKDRESNSVGSAYDLGLNSIDANNVETCLERDSSKEYNLNVIDSGENLSLDLIDSGINRASLTHINERKVLDRETDGVNLCSLIESRLIAGTLDAGSETCPVFSEKARILSDLSPGHDLNDHDSLEGCSLDLIKSSIECTDLIRDGDVEDNCGKISGRQVLAVEGNGNYLVNSIESRLMAGQRLACNDKEFDGVEESCEEFEGGAEFDVLLKLCSEVDQKDVDLVYCPLCGVDISDLSEESRQLHTNECLDKDDDQSEEVLVPDHENGTSDSVQMVNDGSVPLYPAQVVDVNPVLGWLHSLGLERYEEAFVREEIDWDSLQWLTEEDLCNIGINALGPRKKIMHAINQLRKRDTREADENIVEPGNKKIHGVGTGKNSGSEVVVADNTKTKLITDYFMGSLSDKTTRKSSVAQGKAKEKIGSSRKCAKQRNGAPKGKRSEIPAWCFIPGTPFRVDAFRYLRRDCSHWFLSHFHMDHYQGLTRSFCHGKIYCSEITAKLVNMKIGIPWDRLQVLPLNEKISIAGIDVTCFDANHCPGSIVILFEPPNGEAVLHTGDFRFSEEMVANPLLQASRIHTLILDTTYCQAQYDFPKQEAVVQFVLEAIQAEAFNPKTLFLIGSYTIGKERLFMEVARVLRKKVYVGAAKLRILQCFGYAKEDLQWLTVNEQESHIHVVPMWMLASFKRLKQIANQYLGRFSLIVAFSPTGWSFGKGKKKGTGRRFQQGTIIRYEVPYSEHCSFSELREFVKFISPVNIIPSVNNDGPDSADAMISLLLS</sequence>
<dbReference type="FunFam" id="3.40.50.12650:FF:000004">
    <property type="entry name" value="DNA cross-link repair 1A protein"/>
    <property type="match status" value="1"/>
</dbReference>
<dbReference type="FunFam" id="3.60.15.10:FF:000027">
    <property type="entry name" value="DNA ligase 6"/>
    <property type="match status" value="1"/>
</dbReference>
<feature type="domain" description="SAM" evidence="7">
    <location>
        <begin position="392"/>
        <end position="455"/>
    </location>
</feature>
<feature type="compositionally biased region" description="Low complexity" evidence="6">
    <location>
        <begin position="1"/>
        <end position="17"/>
    </location>
</feature>
<dbReference type="GeneID" id="116189649"/>
<proteinExistence type="inferred from homology"/>
<dbReference type="SUPFAM" id="SSF47769">
    <property type="entry name" value="SAM/Pointed domain"/>
    <property type="match status" value="1"/>
</dbReference>